<dbReference type="GO" id="GO:0005525">
    <property type="term" value="F:GTP binding"/>
    <property type="evidence" value="ECO:0007669"/>
    <property type="project" value="UniProtKB-KW"/>
</dbReference>
<dbReference type="SMART" id="SM00176">
    <property type="entry name" value="RAN"/>
    <property type="match status" value="1"/>
</dbReference>
<dbReference type="CDD" id="cd01863">
    <property type="entry name" value="Rab18"/>
    <property type="match status" value="1"/>
</dbReference>
<dbReference type="InterPro" id="IPR005225">
    <property type="entry name" value="Small_GTP-bd"/>
</dbReference>
<keyword evidence="7" id="KW-0342">GTP-binding</keyword>
<protein>
    <recommendedName>
        <fullName evidence="2">small monomeric GTPase</fullName>
        <ecNumber evidence="2">3.6.5.2</ecNumber>
    </recommendedName>
</protein>
<dbReference type="EC" id="3.6.5.2" evidence="2"/>
<evidence type="ECO:0000256" key="8">
    <source>
        <dbReference type="ARBA" id="ARBA00023288"/>
    </source>
</evidence>
<evidence type="ECO:0000256" key="1">
    <source>
        <dbReference type="ARBA" id="ARBA00006270"/>
    </source>
</evidence>
<dbReference type="GO" id="GO:0015031">
    <property type="term" value="P:protein transport"/>
    <property type="evidence" value="ECO:0007669"/>
    <property type="project" value="UniProtKB-KW"/>
</dbReference>
<keyword evidence="9" id="KW-0636">Prenylation</keyword>
<proteinExistence type="inferred from homology"/>
<dbReference type="PROSITE" id="PS51420">
    <property type="entry name" value="RHO"/>
    <property type="match status" value="1"/>
</dbReference>
<comment type="catalytic activity">
    <reaction evidence="10">
        <text>GTP + H2O = GDP + phosphate + H(+)</text>
        <dbReference type="Rhea" id="RHEA:19669"/>
        <dbReference type="ChEBI" id="CHEBI:15377"/>
        <dbReference type="ChEBI" id="CHEBI:15378"/>
        <dbReference type="ChEBI" id="CHEBI:37565"/>
        <dbReference type="ChEBI" id="CHEBI:43474"/>
        <dbReference type="ChEBI" id="CHEBI:58189"/>
        <dbReference type="EC" id="3.6.5.2"/>
    </reaction>
    <physiologicalReaction direction="left-to-right" evidence="10">
        <dbReference type="Rhea" id="RHEA:19670"/>
    </physiologicalReaction>
</comment>
<dbReference type="PANTHER" id="PTHR47977">
    <property type="entry name" value="RAS-RELATED PROTEIN RAB"/>
    <property type="match status" value="1"/>
</dbReference>
<evidence type="ECO:0000256" key="7">
    <source>
        <dbReference type="ARBA" id="ARBA00023134"/>
    </source>
</evidence>
<dbReference type="FunFam" id="3.40.50.300:FF:000430">
    <property type="entry name" value="Probable Ras-related protein Rab-18"/>
    <property type="match status" value="1"/>
</dbReference>
<dbReference type="Pfam" id="PF00071">
    <property type="entry name" value="Ras"/>
    <property type="match status" value="1"/>
</dbReference>
<keyword evidence="4" id="KW-0547">Nucleotide-binding</keyword>
<dbReference type="InterPro" id="IPR050227">
    <property type="entry name" value="Rab"/>
</dbReference>
<dbReference type="EMBL" id="OD565094">
    <property type="protein sequence ID" value="CAD7440830.1"/>
    <property type="molecule type" value="Genomic_DNA"/>
</dbReference>
<keyword evidence="8" id="KW-0449">Lipoprotein</keyword>
<keyword evidence="5" id="KW-0378">Hydrolase</keyword>
<reference evidence="11" key="1">
    <citation type="submission" date="2020-11" db="EMBL/GenBank/DDBJ databases">
        <authorList>
            <person name="Tran Van P."/>
        </authorList>
    </citation>
    <scope>NUCLEOTIDE SEQUENCE</scope>
</reference>
<dbReference type="Gene3D" id="3.40.50.300">
    <property type="entry name" value="P-loop containing nucleotide triphosphate hydrolases"/>
    <property type="match status" value="1"/>
</dbReference>
<evidence type="ECO:0000256" key="2">
    <source>
        <dbReference type="ARBA" id="ARBA00011984"/>
    </source>
</evidence>
<dbReference type="SMART" id="SM00173">
    <property type="entry name" value="RAS"/>
    <property type="match status" value="1"/>
</dbReference>
<sequence>MMDDDVLTTLKILIIGETNVGKSSLLLRFTDDSFDPAQSPTIGVDFKTKVLTTDGNTVKLAIWDTAGQERFRTLTPSYYRGAQGAILVYDVTRKSTFVKLETWLDELDTYSTKSNIVKMVVGNKIDKQEDRQVSREEGIQFARRHQTLFIEASAKTKDGVQCAFEELVQKVCPSTLLLSWFCDPDAGPVGDGRGWRLYPSVGPGGVRGAELWRLEMQPGVVQLHERLAAVKRLVVWLVGHAIPWTSLLSAITEQAGHK</sequence>
<gene>
    <name evidence="11" type="ORF">TBIB3V08_LOCUS3320</name>
</gene>
<evidence type="ECO:0000256" key="6">
    <source>
        <dbReference type="ARBA" id="ARBA00022927"/>
    </source>
</evidence>
<keyword evidence="6" id="KW-0653">Protein transport</keyword>
<dbReference type="InterPro" id="IPR027417">
    <property type="entry name" value="P-loop_NTPase"/>
</dbReference>
<evidence type="ECO:0000313" key="11">
    <source>
        <dbReference type="EMBL" id="CAD7440830.1"/>
    </source>
</evidence>
<dbReference type="PROSITE" id="PS51421">
    <property type="entry name" value="RAS"/>
    <property type="match status" value="1"/>
</dbReference>
<evidence type="ECO:0000256" key="5">
    <source>
        <dbReference type="ARBA" id="ARBA00022801"/>
    </source>
</evidence>
<organism evidence="11">
    <name type="scientific">Timema bartmani</name>
    <dbReference type="NCBI Taxonomy" id="61472"/>
    <lineage>
        <taxon>Eukaryota</taxon>
        <taxon>Metazoa</taxon>
        <taxon>Ecdysozoa</taxon>
        <taxon>Arthropoda</taxon>
        <taxon>Hexapoda</taxon>
        <taxon>Insecta</taxon>
        <taxon>Pterygota</taxon>
        <taxon>Neoptera</taxon>
        <taxon>Polyneoptera</taxon>
        <taxon>Phasmatodea</taxon>
        <taxon>Timematodea</taxon>
        <taxon>Timematoidea</taxon>
        <taxon>Timematidae</taxon>
        <taxon>Timema</taxon>
    </lineage>
</organism>
<evidence type="ECO:0000256" key="10">
    <source>
        <dbReference type="ARBA" id="ARBA00047660"/>
    </source>
</evidence>
<dbReference type="PROSITE" id="PS51419">
    <property type="entry name" value="RAB"/>
    <property type="match status" value="1"/>
</dbReference>
<name>A0A7R9ESZ6_9NEOP</name>
<comment type="similarity">
    <text evidence="1">Belongs to the small GTPase superfamily. Rab family.</text>
</comment>
<keyword evidence="3" id="KW-0813">Transport</keyword>
<dbReference type="NCBIfam" id="TIGR00231">
    <property type="entry name" value="small_GTP"/>
    <property type="match status" value="1"/>
</dbReference>
<evidence type="ECO:0000256" key="4">
    <source>
        <dbReference type="ARBA" id="ARBA00022741"/>
    </source>
</evidence>
<dbReference type="SMART" id="SM00175">
    <property type="entry name" value="RAB"/>
    <property type="match status" value="1"/>
</dbReference>
<dbReference type="PROSITE" id="PS51417">
    <property type="entry name" value="ARF"/>
    <property type="match status" value="1"/>
</dbReference>
<dbReference type="GO" id="GO:0003925">
    <property type="term" value="F:G protein activity"/>
    <property type="evidence" value="ECO:0007669"/>
    <property type="project" value="UniProtKB-EC"/>
</dbReference>
<dbReference type="SUPFAM" id="SSF52540">
    <property type="entry name" value="P-loop containing nucleoside triphosphate hydrolases"/>
    <property type="match status" value="1"/>
</dbReference>
<dbReference type="AlphaFoldDB" id="A0A7R9ESZ6"/>
<dbReference type="InterPro" id="IPR001806">
    <property type="entry name" value="Small_GTPase"/>
</dbReference>
<dbReference type="SMART" id="SM00174">
    <property type="entry name" value="RHO"/>
    <property type="match status" value="1"/>
</dbReference>
<accession>A0A7R9ESZ6</accession>
<dbReference type="PRINTS" id="PR00449">
    <property type="entry name" value="RASTRNSFRMNG"/>
</dbReference>
<evidence type="ECO:0000256" key="3">
    <source>
        <dbReference type="ARBA" id="ARBA00022448"/>
    </source>
</evidence>
<evidence type="ECO:0000256" key="9">
    <source>
        <dbReference type="ARBA" id="ARBA00023289"/>
    </source>
</evidence>